<evidence type="ECO:0000313" key="2">
    <source>
        <dbReference type="Proteomes" id="UP000007174"/>
    </source>
</evidence>
<sequence>MTLASREQEFSAVAGVLANVRAKLLQLQLETLLRRRDGDALGDLILADLVGPLEFRFGFEEAARVLEQDLSIPGLDRGVAVLALEPREVGAQLLVPDRLDVDVLAAA</sequence>
<name>H1W3R8_COLHI</name>
<accession>H1W3R8</accession>
<dbReference type="AlphaFoldDB" id="H1W3R8"/>
<dbReference type="Proteomes" id="UP000007174">
    <property type="component" value="Unassembled WGS sequence"/>
</dbReference>
<protein>
    <submittedName>
        <fullName evidence="1">Uncharacterized protein</fullName>
    </submittedName>
</protein>
<evidence type="ECO:0000313" key="1">
    <source>
        <dbReference type="EMBL" id="CCF47131.1"/>
    </source>
</evidence>
<reference evidence="2" key="1">
    <citation type="journal article" date="2012" name="Nat. Genet.">
        <title>Lifestyle transitions in plant pathogenic Colletotrichum fungi deciphered by genome and transcriptome analyses.</title>
        <authorList>
            <person name="O'Connell R.J."/>
            <person name="Thon M.R."/>
            <person name="Hacquard S."/>
            <person name="Amyotte S.G."/>
            <person name="Kleemann J."/>
            <person name="Torres M.F."/>
            <person name="Damm U."/>
            <person name="Buiate E.A."/>
            <person name="Epstein L."/>
            <person name="Alkan N."/>
            <person name="Altmueller J."/>
            <person name="Alvarado-Balderrama L."/>
            <person name="Bauser C.A."/>
            <person name="Becker C."/>
            <person name="Birren B.W."/>
            <person name="Chen Z."/>
            <person name="Choi J."/>
            <person name="Crouch J.A."/>
            <person name="Duvick J.P."/>
            <person name="Farman M.A."/>
            <person name="Gan P."/>
            <person name="Heiman D."/>
            <person name="Henrissat B."/>
            <person name="Howard R.J."/>
            <person name="Kabbage M."/>
            <person name="Koch C."/>
            <person name="Kracher B."/>
            <person name="Kubo Y."/>
            <person name="Law A.D."/>
            <person name="Lebrun M.-H."/>
            <person name="Lee Y.-H."/>
            <person name="Miyara I."/>
            <person name="Moore N."/>
            <person name="Neumann U."/>
            <person name="Nordstroem K."/>
            <person name="Panaccione D.G."/>
            <person name="Panstruga R."/>
            <person name="Place M."/>
            <person name="Proctor R.H."/>
            <person name="Prusky D."/>
            <person name="Rech G."/>
            <person name="Reinhardt R."/>
            <person name="Rollins J.A."/>
            <person name="Rounsley S."/>
            <person name="Schardl C.L."/>
            <person name="Schwartz D.C."/>
            <person name="Shenoy N."/>
            <person name="Shirasu K."/>
            <person name="Sikhakolli U.R."/>
            <person name="Stueber K."/>
            <person name="Sukno S.A."/>
            <person name="Sweigard J.A."/>
            <person name="Takano Y."/>
            <person name="Takahara H."/>
            <person name="Trail F."/>
            <person name="van der Does H.C."/>
            <person name="Voll L.M."/>
            <person name="Will I."/>
            <person name="Young S."/>
            <person name="Zeng Q."/>
            <person name="Zhang J."/>
            <person name="Zhou S."/>
            <person name="Dickman M.B."/>
            <person name="Schulze-Lefert P."/>
            <person name="Ver Loren van Themaat E."/>
            <person name="Ma L.-J."/>
            <person name="Vaillancourt L.J."/>
        </authorList>
    </citation>
    <scope>NUCLEOTIDE SEQUENCE [LARGE SCALE GENOMIC DNA]</scope>
    <source>
        <strain evidence="2">IMI 349063</strain>
    </source>
</reference>
<organism evidence="1 2">
    <name type="scientific">Colletotrichum higginsianum (strain IMI 349063)</name>
    <name type="common">Crucifer anthracnose fungus</name>
    <dbReference type="NCBI Taxonomy" id="759273"/>
    <lineage>
        <taxon>Eukaryota</taxon>
        <taxon>Fungi</taxon>
        <taxon>Dikarya</taxon>
        <taxon>Ascomycota</taxon>
        <taxon>Pezizomycotina</taxon>
        <taxon>Sordariomycetes</taxon>
        <taxon>Hypocreomycetidae</taxon>
        <taxon>Glomerellales</taxon>
        <taxon>Glomerellaceae</taxon>
        <taxon>Colletotrichum</taxon>
        <taxon>Colletotrichum destructivum species complex</taxon>
    </lineage>
</organism>
<proteinExistence type="predicted"/>
<dbReference type="EMBL" id="CACQ02009399">
    <property type="protein sequence ID" value="CCF47131.1"/>
    <property type="molecule type" value="Genomic_DNA"/>
</dbReference>
<feature type="non-terminal residue" evidence="1">
    <location>
        <position position="107"/>
    </location>
</feature>
<gene>
    <name evidence="1" type="ORF">CH063_15639</name>
</gene>
<dbReference type="HOGENOM" id="CLU_2216086_0_0_1"/>